<dbReference type="RefSeq" id="WP_183351643.1">
    <property type="nucleotide sequence ID" value="NZ_JACHEO010000015.1"/>
</dbReference>
<dbReference type="Gene3D" id="2.170.120.40">
    <property type="entry name" value="YbbR-like domain"/>
    <property type="match status" value="1"/>
</dbReference>
<evidence type="ECO:0000313" key="3">
    <source>
        <dbReference type="EMBL" id="MBB5348822.1"/>
    </source>
</evidence>
<feature type="compositionally biased region" description="Basic and acidic residues" evidence="1">
    <location>
        <begin position="341"/>
        <end position="354"/>
    </location>
</feature>
<dbReference type="PANTHER" id="PTHR37804">
    <property type="entry name" value="CDAA REGULATORY PROTEIN CDAR"/>
    <property type="match status" value="1"/>
</dbReference>
<dbReference type="AlphaFoldDB" id="A0A840USQ1"/>
<organism evidence="3 4">
    <name type="scientific">Desulfoprunum benzoelyticum</name>
    <dbReference type="NCBI Taxonomy" id="1506996"/>
    <lineage>
        <taxon>Bacteria</taxon>
        <taxon>Pseudomonadati</taxon>
        <taxon>Thermodesulfobacteriota</taxon>
        <taxon>Desulfobulbia</taxon>
        <taxon>Desulfobulbales</taxon>
        <taxon>Desulfobulbaceae</taxon>
        <taxon>Desulfoprunum</taxon>
    </lineage>
</organism>
<evidence type="ECO:0000256" key="1">
    <source>
        <dbReference type="SAM" id="MobiDB-lite"/>
    </source>
</evidence>
<gene>
    <name evidence="3" type="ORF">HNQ81_002562</name>
</gene>
<proteinExistence type="predicted"/>
<dbReference type="InterPro" id="IPR012505">
    <property type="entry name" value="YbbR"/>
</dbReference>
<keyword evidence="2" id="KW-1133">Transmembrane helix</keyword>
<evidence type="ECO:0000313" key="4">
    <source>
        <dbReference type="Proteomes" id="UP000539642"/>
    </source>
</evidence>
<evidence type="ECO:0000256" key="2">
    <source>
        <dbReference type="SAM" id="Phobius"/>
    </source>
</evidence>
<sequence length="354" mass="38680">MEKLVFKKIGGLKDKLLDPRSWQRLLSRSWFLKGLSLCMAVMLWYFVGGKDTVDKIVMVPIEIINLPRDLVISSQFKKEMEVTVSGPSSQIHRLSNQAVTRQIDLSTAGPGTMVIENSPDSIPVPRGIKVLRVQPASLILSLDKLVQKHFTVIPSVNGKVATGHVLKGLKMNPEVITITGPETLLNQVDQLHTADINVDGISESQQRQVPLNLNPALVDLIGNTLVTADIRIGQETVEKKIRNIEVLATVDGDRRTVAPSVVTITARIPKTMLTGNGNLKENFSVTATEVGGEGKMKVVVVPVDDAGGDLTVVAVEPEFVTLIPDKDDDKRQPTHLNQSESQRKMKKVTDNGNG</sequence>
<keyword evidence="2" id="KW-0472">Membrane</keyword>
<keyword evidence="2" id="KW-0812">Transmembrane</keyword>
<dbReference type="InterPro" id="IPR053154">
    <property type="entry name" value="c-di-AMP_regulator"/>
</dbReference>
<dbReference type="Proteomes" id="UP000539642">
    <property type="component" value="Unassembled WGS sequence"/>
</dbReference>
<dbReference type="Gene3D" id="2.170.120.30">
    <property type="match status" value="1"/>
</dbReference>
<accession>A0A840USQ1</accession>
<protein>
    <recommendedName>
        <fullName evidence="5">YbbR-like protein</fullName>
    </recommendedName>
</protein>
<feature type="region of interest" description="Disordered" evidence="1">
    <location>
        <begin position="324"/>
        <end position="354"/>
    </location>
</feature>
<name>A0A840USQ1_9BACT</name>
<keyword evidence="4" id="KW-1185">Reference proteome</keyword>
<comment type="caution">
    <text evidence="3">The sequence shown here is derived from an EMBL/GenBank/DDBJ whole genome shotgun (WGS) entry which is preliminary data.</text>
</comment>
<dbReference type="PANTHER" id="PTHR37804:SF1">
    <property type="entry name" value="CDAA REGULATORY PROTEIN CDAR"/>
    <property type="match status" value="1"/>
</dbReference>
<feature type="transmembrane region" description="Helical" evidence="2">
    <location>
        <begin position="30"/>
        <end position="47"/>
    </location>
</feature>
<dbReference type="EMBL" id="JACHEO010000015">
    <property type="protein sequence ID" value="MBB5348822.1"/>
    <property type="molecule type" value="Genomic_DNA"/>
</dbReference>
<dbReference type="Pfam" id="PF07949">
    <property type="entry name" value="YbbR"/>
    <property type="match status" value="2"/>
</dbReference>
<evidence type="ECO:0008006" key="5">
    <source>
        <dbReference type="Google" id="ProtNLM"/>
    </source>
</evidence>
<reference evidence="3 4" key="1">
    <citation type="submission" date="2020-08" db="EMBL/GenBank/DDBJ databases">
        <title>Genomic Encyclopedia of Type Strains, Phase IV (KMG-IV): sequencing the most valuable type-strain genomes for metagenomic binning, comparative biology and taxonomic classification.</title>
        <authorList>
            <person name="Goeker M."/>
        </authorList>
    </citation>
    <scope>NUCLEOTIDE SEQUENCE [LARGE SCALE GENOMIC DNA]</scope>
    <source>
        <strain evidence="3 4">DSM 28570</strain>
    </source>
</reference>